<organism evidence="2 3">
    <name type="scientific">Sinanodonta woodiana</name>
    <name type="common">Chinese pond mussel</name>
    <name type="synonym">Anodonta woodiana</name>
    <dbReference type="NCBI Taxonomy" id="1069815"/>
    <lineage>
        <taxon>Eukaryota</taxon>
        <taxon>Metazoa</taxon>
        <taxon>Spiralia</taxon>
        <taxon>Lophotrochozoa</taxon>
        <taxon>Mollusca</taxon>
        <taxon>Bivalvia</taxon>
        <taxon>Autobranchia</taxon>
        <taxon>Heteroconchia</taxon>
        <taxon>Palaeoheterodonta</taxon>
        <taxon>Unionida</taxon>
        <taxon>Unionoidea</taxon>
        <taxon>Unionidae</taxon>
        <taxon>Unioninae</taxon>
        <taxon>Sinanodonta</taxon>
    </lineage>
</organism>
<feature type="chain" id="PRO_5044883450" evidence="1">
    <location>
        <begin position="21"/>
        <end position="152"/>
    </location>
</feature>
<evidence type="ECO:0000256" key="1">
    <source>
        <dbReference type="SAM" id="SignalP"/>
    </source>
</evidence>
<proteinExistence type="predicted"/>
<evidence type="ECO:0000313" key="3">
    <source>
        <dbReference type="Proteomes" id="UP001634394"/>
    </source>
</evidence>
<dbReference type="Proteomes" id="UP001634394">
    <property type="component" value="Unassembled WGS sequence"/>
</dbReference>
<accession>A0ABD3VHS4</accession>
<gene>
    <name evidence="2" type="ORF">ACJMK2_007191</name>
</gene>
<name>A0ABD3VHS4_SINWO</name>
<comment type="caution">
    <text evidence="2">The sequence shown here is derived from an EMBL/GenBank/DDBJ whole genome shotgun (WGS) entry which is preliminary data.</text>
</comment>
<feature type="signal peptide" evidence="1">
    <location>
        <begin position="1"/>
        <end position="20"/>
    </location>
</feature>
<keyword evidence="3" id="KW-1185">Reference proteome</keyword>
<keyword evidence="1" id="KW-0732">Signal</keyword>
<dbReference type="AlphaFoldDB" id="A0ABD3VHS4"/>
<sequence>MEQKTLMFIICFICIGGAFANVSGKSFWELDLNDQFLGIFNFLQNDKNLTLKLLNIANASRLLLSGGNENATAPDPDSPAVYFLLDKFADLLKNPDFLDIAAIIEDEVRKVKTCHIPPDQPDVLVKYIFANTNYPMIFHRILHRQPKCITHP</sequence>
<dbReference type="EMBL" id="JBJQND010000011">
    <property type="protein sequence ID" value="KAL3861122.1"/>
    <property type="molecule type" value="Genomic_DNA"/>
</dbReference>
<protein>
    <submittedName>
        <fullName evidence="2">Uncharacterized protein</fullName>
    </submittedName>
</protein>
<evidence type="ECO:0000313" key="2">
    <source>
        <dbReference type="EMBL" id="KAL3861122.1"/>
    </source>
</evidence>
<reference evidence="2 3" key="1">
    <citation type="submission" date="2024-11" db="EMBL/GenBank/DDBJ databases">
        <title>Chromosome-level genome assembly of the freshwater bivalve Anodonta woodiana.</title>
        <authorList>
            <person name="Chen X."/>
        </authorList>
    </citation>
    <scope>NUCLEOTIDE SEQUENCE [LARGE SCALE GENOMIC DNA]</scope>
    <source>
        <strain evidence="2">MN2024</strain>
        <tissue evidence="2">Gills</tissue>
    </source>
</reference>